<dbReference type="AlphaFoldDB" id="A0A9X6ST74"/>
<dbReference type="Proteomes" id="UP000219922">
    <property type="component" value="Unassembled WGS sequence"/>
</dbReference>
<organism evidence="1 2">
    <name type="scientific">Bacillus cereus</name>
    <dbReference type="NCBI Taxonomy" id="1396"/>
    <lineage>
        <taxon>Bacteria</taxon>
        <taxon>Bacillati</taxon>
        <taxon>Bacillota</taxon>
        <taxon>Bacilli</taxon>
        <taxon>Bacillales</taxon>
        <taxon>Bacillaceae</taxon>
        <taxon>Bacillus</taxon>
        <taxon>Bacillus cereus group</taxon>
    </lineage>
</organism>
<dbReference type="EMBL" id="NVMX01000135">
    <property type="protein sequence ID" value="PDZ94687.1"/>
    <property type="molecule type" value="Genomic_DNA"/>
</dbReference>
<evidence type="ECO:0000313" key="1">
    <source>
        <dbReference type="EMBL" id="PDZ94687.1"/>
    </source>
</evidence>
<protein>
    <submittedName>
        <fullName evidence="1">Uncharacterized protein</fullName>
    </submittedName>
</protein>
<name>A0A9X6ST74_BACCE</name>
<sequence length="323" mass="37710">MTTKKRNIDLIQSLELIFNPDLKKEVSEYLIQKNSIHKEENSSLKTKKEPVNPYVPKKTTFAKLASANEELAILLRGLSPFIRFAKTGPDTVEETEIEPKNLFKKIIPFTQSQINRMSLDTKEQLINANISGIKETLKKYRDWLLDGNNIMFEDTFETERLQFLFNQGKEPIIFNEQDYEYIEEIITYSILKMLRFKFGITEFPKYSSYIEESYLEKDYYLIYEIHIKLLKRFECLETACISRIGANITSFLSNGNKLTPEESIEFKEFKVCPLVSEPVNFSFFTDKLNGNVVGLFATKQLVSIAEKLHELMHPKDFEEIVLN</sequence>
<reference evidence="1 2" key="1">
    <citation type="submission" date="2017-09" db="EMBL/GenBank/DDBJ databases">
        <title>Large-scale bioinformatics analysis of Bacillus genomes uncovers conserved roles of natural products in bacterial physiology.</title>
        <authorList>
            <consortium name="Agbiome Team Llc"/>
            <person name="Bleich R.M."/>
            <person name="Grubbs K.J."/>
            <person name="Santa Maria K.C."/>
            <person name="Allen S.E."/>
            <person name="Farag S."/>
            <person name="Shank E.A."/>
            <person name="Bowers A."/>
        </authorList>
    </citation>
    <scope>NUCLEOTIDE SEQUENCE [LARGE SCALE GENOMIC DNA]</scope>
    <source>
        <strain evidence="1 2">AFS092789</strain>
    </source>
</reference>
<gene>
    <name evidence="1" type="ORF">CON36_32475</name>
</gene>
<evidence type="ECO:0000313" key="2">
    <source>
        <dbReference type="Proteomes" id="UP000219922"/>
    </source>
</evidence>
<feature type="non-terminal residue" evidence="1">
    <location>
        <position position="323"/>
    </location>
</feature>
<accession>A0A9X6ST74</accession>
<dbReference type="RefSeq" id="WP_141462873.1">
    <property type="nucleotide sequence ID" value="NZ_NVMX01000135.1"/>
</dbReference>
<proteinExistence type="predicted"/>
<comment type="caution">
    <text evidence="1">The sequence shown here is derived from an EMBL/GenBank/DDBJ whole genome shotgun (WGS) entry which is preliminary data.</text>
</comment>